<protein>
    <recommendedName>
        <fullName evidence="3">Biogenesis of lysosome-related organelles complex 1 subunit 3</fullName>
    </recommendedName>
</protein>
<comment type="caution">
    <text evidence="1">The sequence shown here is derived from an EMBL/GenBank/DDBJ whole genome shotgun (WGS) entry which is preliminary data.</text>
</comment>
<keyword evidence="2" id="KW-1185">Reference proteome</keyword>
<evidence type="ECO:0000313" key="2">
    <source>
        <dbReference type="Proteomes" id="UP000823775"/>
    </source>
</evidence>
<dbReference type="EMBL" id="JACEIK010011943">
    <property type="protein sequence ID" value="MCE3215976.1"/>
    <property type="molecule type" value="Genomic_DNA"/>
</dbReference>
<accession>A0ABS8WWP2</accession>
<proteinExistence type="predicted"/>
<organism evidence="1 2">
    <name type="scientific">Datura stramonium</name>
    <name type="common">Jimsonweed</name>
    <name type="synonym">Common thornapple</name>
    <dbReference type="NCBI Taxonomy" id="4076"/>
    <lineage>
        <taxon>Eukaryota</taxon>
        <taxon>Viridiplantae</taxon>
        <taxon>Streptophyta</taxon>
        <taxon>Embryophyta</taxon>
        <taxon>Tracheophyta</taxon>
        <taxon>Spermatophyta</taxon>
        <taxon>Magnoliopsida</taxon>
        <taxon>eudicotyledons</taxon>
        <taxon>Gunneridae</taxon>
        <taxon>Pentapetalae</taxon>
        <taxon>asterids</taxon>
        <taxon>lamiids</taxon>
        <taxon>Solanales</taxon>
        <taxon>Solanaceae</taxon>
        <taxon>Solanoideae</taxon>
        <taxon>Datureae</taxon>
        <taxon>Datura</taxon>
    </lineage>
</organism>
<name>A0ABS8WWP2_DATST</name>
<dbReference type="Proteomes" id="UP000823775">
    <property type="component" value="Unassembled WGS sequence"/>
</dbReference>
<sequence>MIYEYILDEDCWVKKASFKPKAKISTVERCTNVSPDSSSSPILSSLLIELKDVKEILGAVAGDLHKSNESLAILTSNIAYLKNHLTLIQRERVKSFNKVLRQVDSATARAKIAENELVVAIQNSYSSLSTHIKKSYHSFSERIINTLKYFLGHA</sequence>
<gene>
    <name evidence="1" type="ORF">HAX54_004242</name>
</gene>
<reference evidence="1 2" key="1">
    <citation type="journal article" date="2021" name="BMC Genomics">
        <title>Datura genome reveals duplications of psychoactive alkaloid biosynthetic genes and high mutation rate following tissue culture.</title>
        <authorList>
            <person name="Rajewski A."/>
            <person name="Carter-House D."/>
            <person name="Stajich J."/>
            <person name="Litt A."/>
        </authorList>
    </citation>
    <scope>NUCLEOTIDE SEQUENCE [LARGE SCALE GENOMIC DNA]</scope>
    <source>
        <strain evidence="1">AR-01</strain>
    </source>
</reference>
<evidence type="ECO:0000313" key="1">
    <source>
        <dbReference type="EMBL" id="MCE3215976.1"/>
    </source>
</evidence>
<evidence type="ECO:0008006" key="3">
    <source>
        <dbReference type="Google" id="ProtNLM"/>
    </source>
</evidence>